<organism evidence="1 2">
    <name type="scientific">Natribacillus halophilus</name>
    <dbReference type="NCBI Taxonomy" id="549003"/>
    <lineage>
        <taxon>Bacteria</taxon>
        <taxon>Bacillati</taxon>
        <taxon>Bacillota</taxon>
        <taxon>Bacilli</taxon>
        <taxon>Bacillales</taxon>
        <taxon>Bacillaceae</taxon>
        <taxon>Natribacillus</taxon>
    </lineage>
</organism>
<protein>
    <submittedName>
        <fullName evidence="1">Uncharacterized protein</fullName>
    </submittedName>
</protein>
<accession>A0A1G8Q366</accession>
<gene>
    <name evidence="1" type="ORF">SAMN04488123_11082</name>
</gene>
<dbReference type="AlphaFoldDB" id="A0A1G8Q366"/>
<name>A0A1G8Q366_9BACI</name>
<keyword evidence="2" id="KW-1185">Reference proteome</keyword>
<reference evidence="1 2" key="1">
    <citation type="submission" date="2016-10" db="EMBL/GenBank/DDBJ databases">
        <authorList>
            <person name="de Groot N.N."/>
        </authorList>
    </citation>
    <scope>NUCLEOTIDE SEQUENCE [LARGE SCALE GENOMIC DNA]</scope>
    <source>
        <strain evidence="1 2">DSM 21771</strain>
    </source>
</reference>
<evidence type="ECO:0000313" key="2">
    <source>
        <dbReference type="Proteomes" id="UP000198853"/>
    </source>
</evidence>
<proteinExistence type="predicted"/>
<evidence type="ECO:0000313" key="1">
    <source>
        <dbReference type="EMBL" id="SDI99151.1"/>
    </source>
</evidence>
<dbReference type="Proteomes" id="UP000198853">
    <property type="component" value="Unassembled WGS sequence"/>
</dbReference>
<dbReference type="EMBL" id="FNEN01000010">
    <property type="protein sequence ID" value="SDI99151.1"/>
    <property type="molecule type" value="Genomic_DNA"/>
</dbReference>
<sequence length="47" mass="5165">MLFTFSAFLGGLLNLLLMWRRPAQAIGPLMGIVSMLKFQRHTTGTAG</sequence>